<organism evidence="2 3">
    <name type="scientific">Dipteronia sinensis</name>
    <dbReference type="NCBI Taxonomy" id="43782"/>
    <lineage>
        <taxon>Eukaryota</taxon>
        <taxon>Viridiplantae</taxon>
        <taxon>Streptophyta</taxon>
        <taxon>Embryophyta</taxon>
        <taxon>Tracheophyta</taxon>
        <taxon>Spermatophyta</taxon>
        <taxon>Magnoliopsida</taxon>
        <taxon>eudicotyledons</taxon>
        <taxon>Gunneridae</taxon>
        <taxon>Pentapetalae</taxon>
        <taxon>rosids</taxon>
        <taxon>malvids</taxon>
        <taxon>Sapindales</taxon>
        <taxon>Sapindaceae</taxon>
        <taxon>Hippocastanoideae</taxon>
        <taxon>Acereae</taxon>
        <taxon>Dipteronia</taxon>
    </lineage>
</organism>
<evidence type="ECO:0000313" key="3">
    <source>
        <dbReference type="Proteomes" id="UP001281410"/>
    </source>
</evidence>
<sequence length="146" mass="16838">MLWIIVVWRIWASWDRASPGLISGEIGVMFRNGSTEAFVALDGSSPLSMANVVTKIKRCTSQLTVWNAKNQGRLKKDMDACKQALNKANNNILLESWQDIRRIENKFDALIEKDEAYWQQRSRTKWLKSGDRNSYSGNPNLFHDYI</sequence>
<comment type="caution">
    <text evidence="2">The sequence shown here is derived from an EMBL/GenBank/DDBJ whole genome shotgun (WGS) entry which is preliminary data.</text>
</comment>
<dbReference type="Proteomes" id="UP001281410">
    <property type="component" value="Unassembled WGS sequence"/>
</dbReference>
<gene>
    <name evidence="2" type="ORF">Dsin_022667</name>
</gene>
<dbReference type="EMBL" id="JANJYJ010000007">
    <property type="protein sequence ID" value="KAK3199252.1"/>
    <property type="molecule type" value="Genomic_DNA"/>
</dbReference>
<keyword evidence="1" id="KW-0732">Signal</keyword>
<protein>
    <submittedName>
        <fullName evidence="2">Uncharacterized protein</fullName>
    </submittedName>
</protein>
<evidence type="ECO:0000313" key="2">
    <source>
        <dbReference type="EMBL" id="KAK3199252.1"/>
    </source>
</evidence>
<feature type="signal peptide" evidence="1">
    <location>
        <begin position="1"/>
        <end position="17"/>
    </location>
</feature>
<feature type="chain" id="PRO_5042107496" evidence="1">
    <location>
        <begin position="18"/>
        <end position="146"/>
    </location>
</feature>
<accession>A0AAE0A2W0</accession>
<reference evidence="2" key="1">
    <citation type="journal article" date="2023" name="Plant J.">
        <title>Genome sequences and population genomics provide insights into the demographic history, inbreeding, and mutation load of two 'living fossil' tree species of Dipteronia.</title>
        <authorList>
            <person name="Feng Y."/>
            <person name="Comes H.P."/>
            <person name="Chen J."/>
            <person name="Zhu S."/>
            <person name="Lu R."/>
            <person name="Zhang X."/>
            <person name="Li P."/>
            <person name="Qiu J."/>
            <person name="Olsen K.M."/>
            <person name="Qiu Y."/>
        </authorList>
    </citation>
    <scope>NUCLEOTIDE SEQUENCE</scope>
    <source>
        <strain evidence="2">NBL</strain>
    </source>
</reference>
<dbReference type="AlphaFoldDB" id="A0AAE0A2W0"/>
<name>A0AAE0A2W0_9ROSI</name>
<proteinExistence type="predicted"/>
<evidence type="ECO:0000256" key="1">
    <source>
        <dbReference type="SAM" id="SignalP"/>
    </source>
</evidence>
<keyword evidence="3" id="KW-1185">Reference proteome</keyword>